<dbReference type="InterPro" id="IPR033749">
    <property type="entry name" value="Polyprenyl_synt_CS"/>
</dbReference>
<dbReference type="SFLD" id="SFLDS00005">
    <property type="entry name" value="Isoprenoid_Synthase_Type_I"/>
    <property type="match status" value="1"/>
</dbReference>
<keyword evidence="5" id="KW-0460">Magnesium</keyword>
<dbReference type="CDD" id="cd00685">
    <property type="entry name" value="Trans_IPPS_HT"/>
    <property type="match status" value="1"/>
</dbReference>
<dbReference type="EMBL" id="CP119311">
    <property type="protein sequence ID" value="WEK33999.1"/>
    <property type="molecule type" value="Genomic_DNA"/>
</dbReference>
<dbReference type="PROSITE" id="PS00444">
    <property type="entry name" value="POLYPRENYL_SYNTHASE_2"/>
    <property type="match status" value="1"/>
</dbReference>
<evidence type="ECO:0000256" key="4">
    <source>
        <dbReference type="ARBA" id="ARBA00022723"/>
    </source>
</evidence>
<evidence type="ECO:0000313" key="8">
    <source>
        <dbReference type="Proteomes" id="UP001220610"/>
    </source>
</evidence>
<dbReference type="Gene3D" id="1.10.600.10">
    <property type="entry name" value="Farnesyl Diphosphate Synthase"/>
    <property type="match status" value="1"/>
</dbReference>
<evidence type="ECO:0000256" key="3">
    <source>
        <dbReference type="ARBA" id="ARBA00022679"/>
    </source>
</evidence>
<evidence type="ECO:0000256" key="5">
    <source>
        <dbReference type="ARBA" id="ARBA00022842"/>
    </source>
</evidence>
<dbReference type="GO" id="GO:0004659">
    <property type="term" value="F:prenyltransferase activity"/>
    <property type="evidence" value="ECO:0007669"/>
    <property type="project" value="InterPro"/>
</dbReference>
<evidence type="ECO:0000256" key="2">
    <source>
        <dbReference type="ARBA" id="ARBA00006706"/>
    </source>
</evidence>
<dbReference type="SUPFAM" id="SSF48576">
    <property type="entry name" value="Terpenoid synthases"/>
    <property type="match status" value="1"/>
</dbReference>
<dbReference type="Proteomes" id="UP001220610">
    <property type="component" value="Chromosome"/>
</dbReference>
<dbReference type="GO" id="GO:0046872">
    <property type="term" value="F:metal ion binding"/>
    <property type="evidence" value="ECO:0007669"/>
    <property type="project" value="UniProtKB-KW"/>
</dbReference>
<dbReference type="AlphaFoldDB" id="A0AAJ5WMT3"/>
<comment type="similarity">
    <text evidence="2 6">Belongs to the FPP/GGPP synthase family.</text>
</comment>
<organism evidence="7 8">
    <name type="scientific">Candidatus Pseudobacter hemicellulosilyticus</name>
    <dbReference type="NCBI Taxonomy" id="3121375"/>
    <lineage>
        <taxon>Bacteria</taxon>
        <taxon>Pseudomonadati</taxon>
        <taxon>Bacteroidota</taxon>
        <taxon>Chitinophagia</taxon>
        <taxon>Chitinophagales</taxon>
        <taxon>Chitinophagaceae</taxon>
        <taxon>Pseudobacter</taxon>
    </lineage>
</organism>
<dbReference type="InterPro" id="IPR008949">
    <property type="entry name" value="Isoprenoid_synthase_dom_sf"/>
</dbReference>
<gene>
    <name evidence="7" type="ORF">P0Y53_16040</name>
</gene>
<evidence type="ECO:0000313" key="7">
    <source>
        <dbReference type="EMBL" id="WEK33999.1"/>
    </source>
</evidence>
<proteinExistence type="inferred from homology"/>
<evidence type="ECO:0000256" key="1">
    <source>
        <dbReference type="ARBA" id="ARBA00001946"/>
    </source>
</evidence>
<protein>
    <submittedName>
        <fullName evidence="7">Polyprenyl synthetase family protein</fullName>
    </submittedName>
</protein>
<sequence>MQSFETLSAAFIQRFSQRHFPEQPANLYDANEYFLGIGGKRVRPVLCLMGNELFDEILPDAWEVATAIELFHNFTLIHDDIMDKAPLRRNMPTVHEKYGPATALLAGDVMLVVAYDHLIKVRSEFHKRIMFLFNRTAREVCEGQQLDMDFEQQEKVALEDYLHMITLKTSVLLAASLQMGGILGGAGERNLQHLYAFGRELGIAFQIQDDYLDAFGDPAKFGKQVGGDILANKKTFLLINALETCTGPQQKDLRELLQQNPPDKVDRVLEIFRGCGVDKWAFDLKEKYIRSAFHHLEEIAVVSDRKKPLEALAHFLVQREY</sequence>
<accession>A0AAJ5WMT3</accession>
<dbReference type="Pfam" id="PF00348">
    <property type="entry name" value="polyprenyl_synt"/>
    <property type="match status" value="1"/>
</dbReference>
<dbReference type="PANTHER" id="PTHR12001">
    <property type="entry name" value="GERANYLGERANYL PYROPHOSPHATE SYNTHASE"/>
    <property type="match status" value="1"/>
</dbReference>
<keyword evidence="4" id="KW-0479">Metal-binding</keyword>
<dbReference type="GO" id="GO:0008299">
    <property type="term" value="P:isoprenoid biosynthetic process"/>
    <property type="evidence" value="ECO:0007669"/>
    <property type="project" value="InterPro"/>
</dbReference>
<keyword evidence="3 6" id="KW-0808">Transferase</keyword>
<dbReference type="InterPro" id="IPR000092">
    <property type="entry name" value="Polyprenyl_synt"/>
</dbReference>
<dbReference type="SFLD" id="SFLDG01017">
    <property type="entry name" value="Polyprenyl_Transferase_Like"/>
    <property type="match status" value="1"/>
</dbReference>
<dbReference type="PANTHER" id="PTHR12001:SF85">
    <property type="entry name" value="SHORT CHAIN ISOPRENYL DIPHOSPHATE SYNTHASE"/>
    <property type="match status" value="1"/>
</dbReference>
<comment type="cofactor">
    <cofactor evidence="1">
        <name>Mg(2+)</name>
        <dbReference type="ChEBI" id="CHEBI:18420"/>
    </cofactor>
</comment>
<name>A0AAJ5WMT3_9BACT</name>
<reference evidence="7" key="1">
    <citation type="submission" date="2023-03" db="EMBL/GenBank/DDBJ databases">
        <title>Andean soil-derived lignocellulolytic bacterial consortium as a source of novel taxa and putative plastic-active enzymes.</title>
        <authorList>
            <person name="Diaz-Garcia L."/>
            <person name="Chuvochina M."/>
            <person name="Feuerriegel G."/>
            <person name="Bunk B."/>
            <person name="Sproer C."/>
            <person name="Streit W.R."/>
            <person name="Rodriguez L.M."/>
            <person name="Overmann J."/>
            <person name="Jimenez D.J."/>
        </authorList>
    </citation>
    <scope>NUCLEOTIDE SEQUENCE</scope>
    <source>
        <strain evidence="7">MAG 7</strain>
    </source>
</reference>
<evidence type="ECO:0000256" key="6">
    <source>
        <dbReference type="RuleBase" id="RU004466"/>
    </source>
</evidence>